<gene>
    <name evidence="1" type="primary">FYV4</name>
    <name evidence="1" type="ORF">H2198_001416</name>
</gene>
<accession>A0ACC3AHE9</accession>
<dbReference type="EMBL" id="JAPDRQ010000016">
    <property type="protein sequence ID" value="KAJ9662282.1"/>
    <property type="molecule type" value="Genomic_DNA"/>
</dbReference>
<proteinExistence type="predicted"/>
<evidence type="ECO:0000313" key="1">
    <source>
        <dbReference type="EMBL" id="KAJ9662282.1"/>
    </source>
</evidence>
<organism evidence="1 2">
    <name type="scientific">Neophaeococcomyces mojaviensis</name>
    <dbReference type="NCBI Taxonomy" id="3383035"/>
    <lineage>
        <taxon>Eukaryota</taxon>
        <taxon>Fungi</taxon>
        <taxon>Dikarya</taxon>
        <taxon>Ascomycota</taxon>
        <taxon>Pezizomycotina</taxon>
        <taxon>Eurotiomycetes</taxon>
        <taxon>Chaetothyriomycetidae</taxon>
        <taxon>Chaetothyriales</taxon>
        <taxon>Chaetothyriales incertae sedis</taxon>
        <taxon>Neophaeococcomyces</taxon>
    </lineage>
</organism>
<dbReference type="Proteomes" id="UP001172386">
    <property type="component" value="Unassembled WGS sequence"/>
</dbReference>
<protein>
    <submittedName>
        <fullName evidence="1">Telomere length regulation protein</fullName>
    </submittedName>
</protein>
<reference evidence="1" key="1">
    <citation type="submission" date="2022-10" db="EMBL/GenBank/DDBJ databases">
        <title>Culturing micro-colonial fungi from biological soil crusts in the Mojave desert and describing Neophaeococcomyces mojavensis, and introducing the new genera and species Taxawa tesnikishii.</title>
        <authorList>
            <person name="Kurbessoian T."/>
            <person name="Stajich J.E."/>
        </authorList>
    </citation>
    <scope>NUCLEOTIDE SEQUENCE</scope>
    <source>
        <strain evidence="1">JES_112</strain>
    </source>
</reference>
<keyword evidence="2" id="KW-1185">Reference proteome</keyword>
<comment type="caution">
    <text evidence="1">The sequence shown here is derived from an EMBL/GenBank/DDBJ whole genome shotgun (WGS) entry which is preliminary data.</text>
</comment>
<sequence length="270" mass="30001">MATSKSIAPFFETLLRPSKLSYSQYICTPCLRQQQSIRQQEQKRSLHRSVKPLPIPKPTPFVPDVPTFLTLIGRGLSAHASKFESWDKLFTLSSPELKELGIEPARTRRYLLRWRQKFRRGEYGVGGDLNHVKDGVGELRVIEVPSLPSQTASDTNVASPSSSGYVSTTSTPGMTKLILNVPVGSSSYVLDAGQTTRDLKKPKDFTLKNGHVISGPYSQAVKGTNGSAVRIQVVEGMWEDRLGKKVFGGERRRAEVLHKMAVAEHRKNVK</sequence>
<name>A0ACC3AHE9_9EURO</name>
<evidence type="ECO:0000313" key="2">
    <source>
        <dbReference type="Proteomes" id="UP001172386"/>
    </source>
</evidence>